<keyword evidence="2" id="KW-1185">Reference proteome</keyword>
<organism evidence="1 2">
    <name type="scientific">Membranihabitans marinus</name>
    <dbReference type="NCBI Taxonomy" id="1227546"/>
    <lineage>
        <taxon>Bacteria</taxon>
        <taxon>Pseudomonadati</taxon>
        <taxon>Bacteroidota</taxon>
        <taxon>Saprospiria</taxon>
        <taxon>Saprospirales</taxon>
        <taxon>Saprospiraceae</taxon>
        <taxon>Membranihabitans</taxon>
    </lineage>
</organism>
<comment type="caution">
    <text evidence="1">The sequence shown here is derived from an EMBL/GenBank/DDBJ whole genome shotgun (WGS) entry which is preliminary data.</text>
</comment>
<dbReference type="AlphaFoldDB" id="A0A953HRA2"/>
<dbReference type="RefSeq" id="WP_222578449.1">
    <property type="nucleotide sequence ID" value="NZ_JAHVHU010000002.1"/>
</dbReference>
<dbReference type="InterPro" id="IPR036278">
    <property type="entry name" value="Sialidase_sf"/>
</dbReference>
<accession>A0A953HRA2</accession>
<dbReference type="Proteomes" id="UP000753961">
    <property type="component" value="Unassembled WGS sequence"/>
</dbReference>
<evidence type="ECO:0000313" key="1">
    <source>
        <dbReference type="EMBL" id="MBY5956935.1"/>
    </source>
</evidence>
<dbReference type="Gene3D" id="2.120.10.10">
    <property type="match status" value="1"/>
</dbReference>
<evidence type="ECO:0000313" key="2">
    <source>
        <dbReference type="Proteomes" id="UP000753961"/>
    </source>
</evidence>
<gene>
    <name evidence="1" type="ORF">KUV50_02230</name>
</gene>
<dbReference type="EMBL" id="JAHVHU010000002">
    <property type="protein sequence ID" value="MBY5956935.1"/>
    <property type="molecule type" value="Genomic_DNA"/>
</dbReference>
<keyword evidence="1" id="KW-0378">Hydrolase</keyword>
<reference evidence="1" key="1">
    <citation type="submission" date="2021-06" db="EMBL/GenBank/DDBJ databases">
        <title>44 bacteria genomes isolated from Dapeng, Shenzhen.</title>
        <authorList>
            <person name="Zheng W."/>
            <person name="Yu S."/>
            <person name="Huang Y."/>
        </authorList>
    </citation>
    <scope>NUCLEOTIDE SEQUENCE</scope>
    <source>
        <strain evidence="1">DP5N28-2</strain>
    </source>
</reference>
<sequence length="378" mass="42598">MPEIIDKEVVFIDQTSSFRPIPSDPNFRTGSNIPSLPRTVEVPFPWEEEKLISNNQGYITGNVFVDPDSRFILQLMLSTPGTPDTSSGSPQYKTWYRVSTDGGRTFSKPALVVIEGNTLENPIDGVEIGRNGYNVNFTTPIIKSSSGKIIVPVNLHPWDEEKQKIYNPADAYIFQDAGALVGEWDHQSKDFNWRFGGWLRIDHHVSTRGLSEPSIVELSEGRFVMISRGSNLKKPDLPAHAWVSFSDDDCMTWSKPRPFSYSDGTSFHVPASCSTIFRSRVNNKLYWIGNLVEGNPDGNFPRFPIVIGEVNEKPFGIIKDTVLQLDTRHSEKEGEKIQLSNFNILEHSHNGEIIITLTRREGRKVAKGLSWYRIALAT</sequence>
<name>A0A953HRA2_9BACT</name>
<dbReference type="GO" id="GO:0016787">
    <property type="term" value="F:hydrolase activity"/>
    <property type="evidence" value="ECO:0007669"/>
    <property type="project" value="UniProtKB-KW"/>
</dbReference>
<proteinExistence type="predicted"/>
<dbReference type="SUPFAM" id="SSF50939">
    <property type="entry name" value="Sialidases"/>
    <property type="match status" value="1"/>
</dbReference>
<dbReference type="CDD" id="cd15482">
    <property type="entry name" value="Sialidase_non-viral"/>
    <property type="match status" value="1"/>
</dbReference>
<protein>
    <submittedName>
        <fullName evidence="1">Glycoside hydrolase</fullName>
    </submittedName>
</protein>